<evidence type="ECO:0000259" key="2">
    <source>
        <dbReference type="Pfam" id="PF13439"/>
    </source>
</evidence>
<dbReference type="Gene3D" id="3.40.50.2000">
    <property type="entry name" value="Glycogen Phosphorylase B"/>
    <property type="match status" value="2"/>
</dbReference>
<dbReference type="EMBL" id="JBHTOH010000078">
    <property type="protein sequence ID" value="MFD1411495.1"/>
    <property type="molecule type" value="Genomic_DNA"/>
</dbReference>
<gene>
    <name evidence="3" type="ORF">ACFQ4R_07855</name>
</gene>
<dbReference type="Pfam" id="PF00534">
    <property type="entry name" value="Glycos_transf_1"/>
    <property type="match status" value="1"/>
</dbReference>
<evidence type="ECO:0000313" key="3">
    <source>
        <dbReference type="EMBL" id="MFD1411495.1"/>
    </source>
</evidence>
<dbReference type="PANTHER" id="PTHR45947:SF14">
    <property type="entry name" value="SLL1723 PROTEIN"/>
    <property type="match status" value="1"/>
</dbReference>
<sequence length="363" mass="41458">MEQGGAQAMIMNLYRRIDKNKIQFDFMVHSNGKGYFDDEIKKLGGKIFRIEKFYVFNTISYYFKWKKFLLDHSEYQVIHGHIGSSAIVYLQVAKMLGRRTIVHSHSALPDKFDLHSRIISLLNYPNRHIATVVLAASERAGSDRYGKKVLKQENFHVFNNAIDTQNFMYSAIRRNEIRSKLGISEEALVIGNVGRLVEEKNQTRLINIFNELVKLVPTAHLVVVGEGQLRPNLEHLIKHLGLNRNVHLVGSKKNVADYLSSMDMFVFPSVNEGLGISLIEAQCTGLFCIASDSVPKEAKVSPIIVFQSLSDSDVEWVNTILANQSQKYVVNRKSKMAYVKKAGYDIQQTVPLISRIYNDLYWR</sequence>
<organism evidence="3 4">
    <name type="scientific">Lapidilactobacillus gannanensis</name>
    <dbReference type="NCBI Taxonomy" id="2486002"/>
    <lineage>
        <taxon>Bacteria</taxon>
        <taxon>Bacillati</taxon>
        <taxon>Bacillota</taxon>
        <taxon>Bacilli</taxon>
        <taxon>Lactobacillales</taxon>
        <taxon>Lactobacillaceae</taxon>
        <taxon>Lapidilactobacillus</taxon>
    </lineage>
</organism>
<keyword evidence="3" id="KW-0328">Glycosyltransferase</keyword>
<dbReference type="GO" id="GO:0016757">
    <property type="term" value="F:glycosyltransferase activity"/>
    <property type="evidence" value="ECO:0007669"/>
    <property type="project" value="UniProtKB-KW"/>
</dbReference>
<dbReference type="SUPFAM" id="SSF53756">
    <property type="entry name" value="UDP-Glycosyltransferase/glycogen phosphorylase"/>
    <property type="match status" value="1"/>
</dbReference>
<dbReference type="Proteomes" id="UP001597191">
    <property type="component" value="Unassembled WGS sequence"/>
</dbReference>
<keyword evidence="3" id="KW-0808">Transferase</keyword>
<name>A0ABW4BMP1_9LACO</name>
<feature type="domain" description="Glycosyl transferase family 1" evidence="1">
    <location>
        <begin position="174"/>
        <end position="295"/>
    </location>
</feature>
<proteinExistence type="predicted"/>
<evidence type="ECO:0000313" key="4">
    <source>
        <dbReference type="Proteomes" id="UP001597191"/>
    </source>
</evidence>
<keyword evidence="4" id="KW-1185">Reference proteome</keyword>
<evidence type="ECO:0000259" key="1">
    <source>
        <dbReference type="Pfam" id="PF00534"/>
    </source>
</evidence>
<accession>A0ABW4BMP1</accession>
<dbReference type="InterPro" id="IPR028098">
    <property type="entry name" value="Glyco_trans_4-like_N"/>
</dbReference>
<reference evidence="4" key="1">
    <citation type="journal article" date="2019" name="Int. J. Syst. Evol. Microbiol.">
        <title>The Global Catalogue of Microorganisms (GCM) 10K type strain sequencing project: providing services to taxonomists for standard genome sequencing and annotation.</title>
        <authorList>
            <consortium name="The Broad Institute Genomics Platform"/>
            <consortium name="The Broad Institute Genome Sequencing Center for Infectious Disease"/>
            <person name="Wu L."/>
            <person name="Ma J."/>
        </authorList>
    </citation>
    <scope>NUCLEOTIDE SEQUENCE [LARGE SCALE GENOMIC DNA]</scope>
    <source>
        <strain evidence="4">CCM 8937</strain>
    </source>
</reference>
<dbReference type="Pfam" id="PF13439">
    <property type="entry name" value="Glyco_transf_4"/>
    <property type="match status" value="1"/>
</dbReference>
<dbReference type="PANTHER" id="PTHR45947">
    <property type="entry name" value="SULFOQUINOVOSYL TRANSFERASE SQD2"/>
    <property type="match status" value="1"/>
</dbReference>
<comment type="caution">
    <text evidence="3">The sequence shown here is derived from an EMBL/GenBank/DDBJ whole genome shotgun (WGS) entry which is preliminary data.</text>
</comment>
<dbReference type="EC" id="2.4.-.-" evidence="3"/>
<dbReference type="RefSeq" id="WP_125651094.1">
    <property type="nucleotide sequence ID" value="NZ_JBHTOH010000078.1"/>
</dbReference>
<dbReference type="InterPro" id="IPR001296">
    <property type="entry name" value="Glyco_trans_1"/>
</dbReference>
<feature type="domain" description="Glycosyltransferase subfamily 4-like N-terminal" evidence="2">
    <location>
        <begin position="4"/>
        <end position="165"/>
    </location>
</feature>
<protein>
    <submittedName>
        <fullName evidence="3">Glycosyltransferase</fullName>
        <ecNumber evidence="3">2.4.-.-</ecNumber>
    </submittedName>
</protein>
<dbReference type="InterPro" id="IPR050194">
    <property type="entry name" value="Glycosyltransferase_grp1"/>
</dbReference>